<gene>
    <name evidence="2" type="ORF">AS52_02967</name>
</gene>
<feature type="transmembrane region" description="Helical" evidence="1">
    <location>
        <begin position="226"/>
        <end position="242"/>
    </location>
</feature>
<accession>A0A806TJV8</accession>
<evidence type="ECO:0000313" key="3">
    <source>
        <dbReference type="Proteomes" id="UP000036410"/>
    </source>
</evidence>
<evidence type="ECO:0000313" key="2">
    <source>
        <dbReference type="EMBL" id="AKP77928.1"/>
    </source>
</evidence>
<keyword evidence="1" id="KW-0472">Membrane</keyword>
<proteinExistence type="predicted"/>
<dbReference type="Proteomes" id="UP000036410">
    <property type="component" value="Chromosome"/>
</dbReference>
<sequence length="278" mass="32210">MNELVKIVLNSVDQLFGKNYVQLITYLLIALIGTWLYKEFRTQLLNSENYKREKYSEVLTILLELEYALNKFLINEVEFTQLEENLKAAYPYLSYDLSKEVGSFSTGIEKKKVEKFVERLSTERTNLKYNQPNAFSYLNERSISRSFGHLFRTMLSPVLIPFLLTLLTVVVSFMLLYLTSAMSTVESVVKQYYLIQGVIDYICFLMILVGIADIINNQKVSSMKHLVIFLIIFITLSITAFLLFSKFIIIPTILFVCYGILLKMYLPKIIVGLKINNI</sequence>
<organism evidence="2 3">
    <name type="scientific">Priestia megaterium Q3</name>
    <dbReference type="NCBI Taxonomy" id="1452722"/>
    <lineage>
        <taxon>Bacteria</taxon>
        <taxon>Bacillati</taxon>
        <taxon>Bacillota</taxon>
        <taxon>Bacilli</taxon>
        <taxon>Bacillales</taxon>
        <taxon>Bacillaceae</taxon>
        <taxon>Priestia</taxon>
    </lineage>
</organism>
<feature type="transmembrane region" description="Helical" evidence="1">
    <location>
        <begin position="192"/>
        <end position="214"/>
    </location>
</feature>
<protein>
    <submittedName>
        <fullName evidence="2">Uncharacterized protein</fullName>
    </submittedName>
</protein>
<dbReference type="EMBL" id="CP010586">
    <property type="protein sequence ID" value="AKP77928.1"/>
    <property type="molecule type" value="Genomic_DNA"/>
</dbReference>
<feature type="transmembrane region" description="Helical" evidence="1">
    <location>
        <begin position="158"/>
        <end position="180"/>
    </location>
</feature>
<feature type="transmembrane region" description="Helical" evidence="1">
    <location>
        <begin position="248"/>
        <end position="266"/>
    </location>
</feature>
<name>A0A806TJV8_PRIMG</name>
<dbReference type="AlphaFoldDB" id="A0A806TJV8"/>
<evidence type="ECO:0000256" key="1">
    <source>
        <dbReference type="SAM" id="Phobius"/>
    </source>
</evidence>
<keyword evidence="1" id="KW-0812">Transmembrane</keyword>
<dbReference type="RefSeq" id="WP_049165203.1">
    <property type="nucleotide sequence ID" value="NZ_CP010586.1"/>
</dbReference>
<reference evidence="2 3" key="1">
    <citation type="submission" date="2015-01" db="EMBL/GenBank/DDBJ databases">
        <title>Genome sequence of bacillus megaterium Q3.</title>
        <authorList>
            <person name="Wang Y."/>
            <person name="Luo K."/>
            <person name="Bai L."/>
            <person name="Luo F."/>
        </authorList>
    </citation>
    <scope>NUCLEOTIDE SEQUENCE [LARGE SCALE GENOMIC DNA]</scope>
    <source>
        <strain evidence="2 3">Q3</strain>
    </source>
</reference>
<keyword evidence="1" id="KW-1133">Transmembrane helix</keyword>
<feature type="transmembrane region" description="Helical" evidence="1">
    <location>
        <begin position="20"/>
        <end position="37"/>
    </location>
</feature>